<accession>A0ABS7JX00</accession>
<name>A0ABS7JX00_9SPHN</name>
<reference evidence="3 4" key="1">
    <citation type="submission" date="2021-08" db="EMBL/GenBank/DDBJ databases">
        <title>Comparative Genomics Analysis of the Genus Qipengyuania Reveals Extensive Genetic Diversity and Metabolic Versatility, Including the Description of Fifteen Novel Species.</title>
        <authorList>
            <person name="Liu Y."/>
        </authorList>
    </citation>
    <scope>NUCLEOTIDE SEQUENCE [LARGE SCALE GENOMIC DNA]</scope>
    <source>
        <strain evidence="3 4">YG27</strain>
    </source>
</reference>
<dbReference type="InterPro" id="IPR038765">
    <property type="entry name" value="Papain-like_cys_pep_sf"/>
</dbReference>
<feature type="chain" id="PRO_5046662733" evidence="1">
    <location>
        <begin position="20"/>
        <end position="192"/>
    </location>
</feature>
<dbReference type="Proteomes" id="UP000782554">
    <property type="component" value="Unassembled WGS sequence"/>
</dbReference>
<dbReference type="SUPFAM" id="SSF54001">
    <property type="entry name" value="Cysteine proteinases"/>
    <property type="match status" value="1"/>
</dbReference>
<evidence type="ECO:0000256" key="1">
    <source>
        <dbReference type="SAM" id="SignalP"/>
    </source>
</evidence>
<evidence type="ECO:0000313" key="4">
    <source>
        <dbReference type="Proteomes" id="UP000782554"/>
    </source>
</evidence>
<dbReference type="EMBL" id="JAIGNU010000002">
    <property type="protein sequence ID" value="MBX7502131.1"/>
    <property type="molecule type" value="Genomic_DNA"/>
</dbReference>
<sequence>MRKNLAVFALLACASPVMADDFDTFGANGAELDAYLQCVPYAREVSGIQLYGDAYTWWEQAQGRYATGRTPLVGAVMAFRQTQNMPLGHVATVSRILDSRRVLLDHANWSPIDGRRGQIEKGALAIDVSQANDWSAVRVWYAPLGKVGTTVWPVSGFIYADRRAQPRPQVAMAPARKETSRRFLSAFAEFAR</sequence>
<evidence type="ECO:0000259" key="2">
    <source>
        <dbReference type="PROSITE" id="PS50911"/>
    </source>
</evidence>
<keyword evidence="1" id="KW-0732">Signal</keyword>
<dbReference type="InterPro" id="IPR007921">
    <property type="entry name" value="CHAP_dom"/>
</dbReference>
<evidence type="ECO:0000313" key="3">
    <source>
        <dbReference type="EMBL" id="MBX7502131.1"/>
    </source>
</evidence>
<gene>
    <name evidence="3" type="ORF">K3181_11825</name>
</gene>
<feature type="signal peptide" evidence="1">
    <location>
        <begin position="1"/>
        <end position="19"/>
    </location>
</feature>
<feature type="domain" description="Peptidase C51" evidence="2">
    <location>
        <begin position="13"/>
        <end position="138"/>
    </location>
</feature>
<proteinExistence type="predicted"/>
<keyword evidence="4" id="KW-1185">Reference proteome</keyword>
<dbReference type="PROSITE" id="PS50911">
    <property type="entry name" value="CHAP"/>
    <property type="match status" value="1"/>
</dbReference>
<protein>
    <submittedName>
        <fullName evidence="3">CHAP domain-containing protein</fullName>
    </submittedName>
</protein>
<dbReference type="Pfam" id="PF05257">
    <property type="entry name" value="CHAP"/>
    <property type="match status" value="1"/>
</dbReference>
<dbReference type="Gene3D" id="3.90.1720.10">
    <property type="entry name" value="endopeptidase domain like (from Nostoc punctiforme)"/>
    <property type="match status" value="1"/>
</dbReference>
<comment type="caution">
    <text evidence="3">The sequence shown here is derived from an EMBL/GenBank/DDBJ whole genome shotgun (WGS) entry which is preliminary data.</text>
</comment>
<organism evidence="3 4">
    <name type="scientific">Qipengyuania mesophila</name>
    <dbReference type="NCBI Taxonomy" id="2867246"/>
    <lineage>
        <taxon>Bacteria</taxon>
        <taxon>Pseudomonadati</taxon>
        <taxon>Pseudomonadota</taxon>
        <taxon>Alphaproteobacteria</taxon>
        <taxon>Sphingomonadales</taxon>
        <taxon>Erythrobacteraceae</taxon>
        <taxon>Qipengyuania</taxon>
    </lineage>
</organism>